<dbReference type="AlphaFoldDB" id="A0AAV4TDA1"/>
<name>A0AAV4TDA1_CAEEX</name>
<accession>A0AAV4TDA1</accession>
<feature type="non-terminal residue" evidence="2">
    <location>
        <position position="1"/>
    </location>
</feature>
<protein>
    <submittedName>
        <fullName evidence="2">Uncharacterized protein</fullName>
    </submittedName>
</protein>
<keyword evidence="3" id="KW-1185">Reference proteome</keyword>
<feature type="region of interest" description="Disordered" evidence="1">
    <location>
        <begin position="1"/>
        <end position="58"/>
    </location>
</feature>
<evidence type="ECO:0000313" key="2">
    <source>
        <dbReference type="EMBL" id="GIY43179.1"/>
    </source>
</evidence>
<evidence type="ECO:0000313" key="3">
    <source>
        <dbReference type="Proteomes" id="UP001054945"/>
    </source>
</evidence>
<dbReference type="EMBL" id="BPLR01010946">
    <property type="protein sequence ID" value="GIY43179.1"/>
    <property type="molecule type" value="Genomic_DNA"/>
</dbReference>
<proteinExistence type="predicted"/>
<feature type="compositionally biased region" description="Basic and acidic residues" evidence="1">
    <location>
        <begin position="12"/>
        <end position="31"/>
    </location>
</feature>
<reference evidence="2 3" key="1">
    <citation type="submission" date="2021-06" db="EMBL/GenBank/DDBJ databases">
        <title>Caerostris extrusa draft genome.</title>
        <authorList>
            <person name="Kono N."/>
            <person name="Arakawa K."/>
        </authorList>
    </citation>
    <scope>NUCLEOTIDE SEQUENCE [LARGE SCALE GENOMIC DNA]</scope>
</reference>
<evidence type="ECO:0000256" key="1">
    <source>
        <dbReference type="SAM" id="MobiDB-lite"/>
    </source>
</evidence>
<comment type="caution">
    <text evidence="2">The sequence shown here is derived from an EMBL/GenBank/DDBJ whole genome shotgun (WGS) entry which is preliminary data.</text>
</comment>
<dbReference type="Proteomes" id="UP001054945">
    <property type="component" value="Unassembled WGS sequence"/>
</dbReference>
<organism evidence="2 3">
    <name type="scientific">Caerostris extrusa</name>
    <name type="common">Bark spider</name>
    <name type="synonym">Caerostris bankana</name>
    <dbReference type="NCBI Taxonomy" id="172846"/>
    <lineage>
        <taxon>Eukaryota</taxon>
        <taxon>Metazoa</taxon>
        <taxon>Ecdysozoa</taxon>
        <taxon>Arthropoda</taxon>
        <taxon>Chelicerata</taxon>
        <taxon>Arachnida</taxon>
        <taxon>Araneae</taxon>
        <taxon>Araneomorphae</taxon>
        <taxon>Entelegynae</taxon>
        <taxon>Araneoidea</taxon>
        <taxon>Araneidae</taxon>
        <taxon>Caerostris</taxon>
    </lineage>
</organism>
<sequence>AKGFDPPPWGHTTDDGRCRHSNPEHQHKNNPDRGPGTCLVLWPSAKPPWQGPDQKPFI</sequence>
<gene>
    <name evidence="2" type="ORF">CEXT_367591</name>
</gene>